<evidence type="ECO:0000313" key="2">
    <source>
        <dbReference type="Proteomes" id="UP000178346"/>
    </source>
</evidence>
<sequence>MMFGFNFRKAYSSAPDVSELNELMKMFRSVLQEYCKKTGGINRKVWYPKKYGLTSRQLFDLPTLGFPYRWYYDSYSWDSKGLIYLKIEFAPIVVAGNKIGGRHLPNITDIDGWTTNPSPEWRQWKRQFDATPCVPLLELITNTKILRLWLACVLKVKEQELIDKSKITALLEACGMGPNGKPLFDWNFE</sequence>
<comment type="caution">
    <text evidence="1">The sequence shown here is derived from an EMBL/GenBank/DDBJ whole genome shotgun (WGS) entry which is preliminary data.</text>
</comment>
<reference evidence="1 2" key="1">
    <citation type="journal article" date="2016" name="Nat. Commun.">
        <title>Thousands of microbial genomes shed light on interconnected biogeochemical processes in an aquifer system.</title>
        <authorList>
            <person name="Anantharaman K."/>
            <person name="Brown C.T."/>
            <person name="Hug L.A."/>
            <person name="Sharon I."/>
            <person name="Castelle C.J."/>
            <person name="Probst A.J."/>
            <person name="Thomas B.C."/>
            <person name="Singh A."/>
            <person name="Wilkins M.J."/>
            <person name="Karaoz U."/>
            <person name="Brodie E.L."/>
            <person name="Williams K.H."/>
            <person name="Hubbard S.S."/>
            <person name="Banfield J.F."/>
        </authorList>
    </citation>
    <scope>NUCLEOTIDE SEQUENCE [LARGE SCALE GENOMIC DNA]</scope>
</reference>
<dbReference type="Proteomes" id="UP000178346">
    <property type="component" value="Unassembled WGS sequence"/>
</dbReference>
<gene>
    <name evidence="1" type="ORF">A2976_02430</name>
</gene>
<dbReference type="EMBL" id="MEVJ01000007">
    <property type="protein sequence ID" value="OGC58086.1"/>
    <property type="molecule type" value="Genomic_DNA"/>
</dbReference>
<dbReference type="AlphaFoldDB" id="A0A1F4VLC9"/>
<accession>A0A1F4VLC9</accession>
<name>A0A1F4VLC9_UNCKA</name>
<organism evidence="1 2">
    <name type="scientific">candidate division WWE3 bacterium RIFCSPLOWO2_01_FULL_41_9</name>
    <dbReference type="NCBI Taxonomy" id="1802626"/>
    <lineage>
        <taxon>Bacteria</taxon>
        <taxon>Katanobacteria</taxon>
    </lineage>
</organism>
<evidence type="ECO:0000313" key="1">
    <source>
        <dbReference type="EMBL" id="OGC58086.1"/>
    </source>
</evidence>
<protein>
    <submittedName>
        <fullName evidence="1">Uncharacterized protein</fullName>
    </submittedName>
</protein>
<proteinExistence type="predicted"/>